<dbReference type="InterPro" id="IPR006574">
    <property type="entry name" value="PRY"/>
</dbReference>
<dbReference type="InterPro" id="IPR013083">
    <property type="entry name" value="Znf_RING/FYVE/PHD"/>
</dbReference>
<dbReference type="Pfam" id="PF13445">
    <property type="entry name" value="zf-RING_UBOX"/>
    <property type="match status" value="1"/>
</dbReference>
<dbReference type="PROSITE" id="PS50188">
    <property type="entry name" value="B302_SPRY"/>
    <property type="match status" value="1"/>
</dbReference>
<dbReference type="SMART" id="SM00589">
    <property type="entry name" value="PRY"/>
    <property type="match status" value="1"/>
</dbReference>
<evidence type="ECO:0000259" key="8">
    <source>
        <dbReference type="PROSITE" id="PS50089"/>
    </source>
</evidence>
<dbReference type="PROSITE" id="PS00518">
    <property type="entry name" value="ZF_RING_1"/>
    <property type="match status" value="1"/>
</dbReference>
<evidence type="ECO:0000256" key="6">
    <source>
        <dbReference type="ARBA" id="ARBA00023054"/>
    </source>
</evidence>
<organism evidence="11 12">
    <name type="scientific">Xenopus tropicalis</name>
    <name type="common">Western clawed frog</name>
    <name type="synonym">Silurana tropicalis</name>
    <dbReference type="NCBI Taxonomy" id="8364"/>
    <lineage>
        <taxon>Eukaryota</taxon>
        <taxon>Metazoa</taxon>
        <taxon>Chordata</taxon>
        <taxon>Craniata</taxon>
        <taxon>Vertebrata</taxon>
        <taxon>Euteleostomi</taxon>
        <taxon>Amphibia</taxon>
        <taxon>Batrachia</taxon>
        <taxon>Anura</taxon>
        <taxon>Pipoidea</taxon>
        <taxon>Pipidae</taxon>
        <taxon>Xenopodinae</taxon>
        <taxon>Xenopus</taxon>
        <taxon>Silurana</taxon>
    </lineage>
</organism>
<dbReference type="CDD" id="cd12891">
    <property type="entry name" value="SPRY_PRY_C-I_2"/>
    <property type="match status" value="1"/>
</dbReference>
<protein>
    <submittedName>
        <fullName evidence="12">Novel C3HC4 type (RING finger) and B-box zinc finger protein with SPRY domain isoform X1</fullName>
    </submittedName>
</protein>
<dbReference type="GeneID" id="100124771"/>
<dbReference type="InterPro" id="IPR001870">
    <property type="entry name" value="B30.2/SPRY"/>
</dbReference>
<keyword evidence="3 7" id="KW-0863">Zinc-finger</keyword>
<dbReference type="CTD" id="100124771"/>
<dbReference type="GO" id="GO:0005737">
    <property type="term" value="C:cytoplasm"/>
    <property type="evidence" value="ECO:0007669"/>
    <property type="project" value="UniProtKB-ARBA"/>
</dbReference>
<feature type="domain" description="RING-type" evidence="8">
    <location>
        <begin position="20"/>
        <end position="63"/>
    </location>
</feature>
<dbReference type="Proteomes" id="UP000008143">
    <property type="component" value="Chromosome 1"/>
</dbReference>
<dbReference type="Xenbase" id="XB-GENE-5729272">
    <property type="gene designation" value="XB5729271"/>
</dbReference>
<dbReference type="GO" id="GO:0045087">
    <property type="term" value="P:innate immune response"/>
    <property type="evidence" value="ECO:0007669"/>
    <property type="project" value="UniProtKB-KW"/>
</dbReference>
<dbReference type="InterPro" id="IPR051051">
    <property type="entry name" value="E3_ubiq-ligase_TRIM/RNF"/>
</dbReference>
<evidence type="ECO:0000313" key="13">
    <source>
        <dbReference type="Xenbase" id="XB-GENE-5729272"/>
    </source>
</evidence>
<proteinExistence type="predicted"/>
<reference evidence="12" key="1">
    <citation type="submission" date="2025-08" db="UniProtKB">
        <authorList>
            <consortium name="RefSeq"/>
        </authorList>
    </citation>
    <scope>IDENTIFICATION</scope>
    <source>
        <strain evidence="12">Nigerian</strain>
        <tissue evidence="12">Liver and blood</tissue>
    </source>
</reference>
<dbReference type="SUPFAM" id="SSF57850">
    <property type="entry name" value="RING/U-box"/>
    <property type="match status" value="1"/>
</dbReference>
<evidence type="ECO:0000259" key="9">
    <source>
        <dbReference type="PROSITE" id="PS50119"/>
    </source>
</evidence>
<evidence type="ECO:0000256" key="3">
    <source>
        <dbReference type="ARBA" id="ARBA00022771"/>
    </source>
</evidence>
<dbReference type="InterPro" id="IPR017907">
    <property type="entry name" value="Znf_RING_CS"/>
</dbReference>
<evidence type="ECO:0000256" key="5">
    <source>
        <dbReference type="ARBA" id="ARBA00022859"/>
    </source>
</evidence>
<dbReference type="InterPro" id="IPR003877">
    <property type="entry name" value="SPRY_dom"/>
</dbReference>
<dbReference type="PROSITE" id="PS50119">
    <property type="entry name" value="ZF_BBOX"/>
    <property type="match status" value="1"/>
</dbReference>
<evidence type="ECO:0000256" key="4">
    <source>
        <dbReference type="ARBA" id="ARBA00022833"/>
    </source>
</evidence>
<keyword evidence="4" id="KW-0862">Zinc</keyword>
<dbReference type="InterPro" id="IPR043136">
    <property type="entry name" value="B30.2/SPRY_sf"/>
</dbReference>
<dbReference type="AGR" id="Xenbase:XB-GENE-5729272"/>
<name>A0A8J0T378_XENTR</name>
<accession>A0A8J0T378</accession>
<dbReference type="InterPro" id="IPR001841">
    <property type="entry name" value="Znf_RING"/>
</dbReference>
<sequence>MISWLVSAMAAAGVRDELTCSICLNLYTDPIMLPCGHNFCQGCAERLLDSQEESDGYSCPECRAEFQERPELQRNRALGNIAEHFRPNKGEQGGSDICCTYCVCSSVAAAKSCLHCEASLCDTHLRVHSKSAEHVLTEPTTSFMKWKCSLHKQMLEYYCWEDSSCVCVYCWMAEEHRGHSVGSLIEASEKKKKALRNVLLKLSPDRKETDGEAQRLHERRREVEEKAACWIDVITALFRDIKEQLEAVEKRVLNEIYREEEKLFLHLCTLIQQLEIKKDELSRKIGDIEGLCNRQESDFSGAVMEGGHNKHKETNHIQALDSGDVFMDLVSETLLKGLDGIFAVVNERLYGQEATDMLLDISTAGDQVLVSKDRKSAVCTLTDLGRPRTPKRFVYIGQALSTKSFTSGRHYWDMKVSESEDWRVGVVYPSTKRKGKLAVIGNSNKSWCLYRWTEYTRPYKVTYSVKHDGKDIDLPHIRSCRKIRISLDYEAGRLSFYSLSQPIRLLHTFTASFTEPLYAAFLVIEENSFVKIIS</sequence>
<dbReference type="SMART" id="SM00184">
    <property type="entry name" value="RING"/>
    <property type="match status" value="1"/>
</dbReference>
<dbReference type="InterPro" id="IPR013320">
    <property type="entry name" value="ConA-like_dom_sf"/>
</dbReference>
<feature type="domain" description="B30.2/SPRY" evidence="10">
    <location>
        <begin position="337"/>
        <end position="534"/>
    </location>
</feature>
<dbReference type="PANTHER" id="PTHR25465:SF71">
    <property type="entry name" value="E3 UBIQUITIN-PROTEIN LIGASE TRIM39-LIKE"/>
    <property type="match status" value="1"/>
</dbReference>
<dbReference type="Pfam" id="PF00643">
    <property type="entry name" value="zf-B_box"/>
    <property type="match status" value="1"/>
</dbReference>
<evidence type="ECO:0000256" key="1">
    <source>
        <dbReference type="ARBA" id="ARBA00022588"/>
    </source>
</evidence>
<dbReference type="PROSITE" id="PS50089">
    <property type="entry name" value="ZF_RING_2"/>
    <property type="match status" value="1"/>
</dbReference>
<dbReference type="SMART" id="SM00449">
    <property type="entry name" value="SPRY"/>
    <property type="match status" value="1"/>
</dbReference>
<dbReference type="PANTHER" id="PTHR25465">
    <property type="entry name" value="B-BOX DOMAIN CONTAINING"/>
    <property type="match status" value="1"/>
</dbReference>
<evidence type="ECO:0000259" key="10">
    <source>
        <dbReference type="PROSITE" id="PS50188"/>
    </source>
</evidence>
<dbReference type="OMA" id="YTEDHIS"/>
<keyword evidence="6" id="KW-0175">Coiled coil</keyword>
<keyword evidence="1" id="KW-0399">Innate immunity</keyword>
<gene>
    <name evidence="13" type="primary">XB5729271</name>
    <name evidence="12" type="synonym">LOC100124771</name>
</gene>
<dbReference type="Gene3D" id="2.60.120.920">
    <property type="match status" value="1"/>
</dbReference>
<dbReference type="Gene3D" id="3.30.40.10">
    <property type="entry name" value="Zinc/RING finger domain, C3HC4 (zinc finger)"/>
    <property type="match status" value="1"/>
</dbReference>
<dbReference type="InterPro" id="IPR003879">
    <property type="entry name" value="Butyrophylin_SPRY"/>
</dbReference>
<dbReference type="AlphaFoldDB" id="A0A8J0T378"/>
<dbReference type="SUPFAM" id="SSF57845">
    <property type="entry name" value="B-box zinc-binding domain"/>
    <property type="match status" value="1"/>
</dbReference>
<dbReference type="GO" id="GO:0008270">
    <property type="term" value="F:zinc ion binding"/>
    <property type="evidence" value="ECO:0007669"/>
    <property type="project" value="UniProtKB-KW"/>
</dbReference>
<evidence type="ECO:0000256" key="2">
    <source>
        <dbReference type="ARBA" id="ARBA00022723"/>
    </source>
</evidence>
<dbReference type="CDD" id="cd16597">
    <property type="entry name" value="RING-HC_TRIM25_C-IV"/>
    <property type="match status" value="1"/>
</dbReference>
<feature type="domain" description="B box-type" evidence="9">
    <location>
        <begin position="148"/>
        <end position="184"/>
    </location>
</feature>
<dbReference type="OrthoDB" id="6113134at2759"/>
<keyword evidence="5" id="KW-0391">Immunity</keyword>
<evidence type="ECO:0000313" key="11">
    <source>
        <dbReference type="Proteomes" id="UP000008143"/>
    </source>
</evidence>
<evidence type="ECO:0000256" key="7">
    <source>
        <dbReference type="PROSITE-ProRule" id="PRU00024"/>
    </source>
</evidence>
<dbReference type="SMART" id="SM00336">
    <property type="entry name" value="BBOX"/>
    <property type="match status" value="1"/>
</dbReference>
<keyword evidence="11" id="KW-1185">Reference proteome</keyword>
<dbReference type="CDD" id="cd19769">
    <property type="entry name" value="Bbox2_TRIM16-like"/>
    <property type="match status" value="1"/>
</dbReference>
<dbReference type="Gene3D" id="3.30.160.60">
    <property type="entry name" value="Classic Zinc Finger"/>
    <property type="match status" value="1"/>
</dbReference>
<dbReference type="PRINTS" id="PR01407">
    <property type="entry name" value="BUTYPHLNCDUF"/>
</dbReference>
<keyword evidence="2" id="KW-0479">Metal-binding</keyword>
<evidence type="ECO:0000313" key="12">
    <source>
        <dbReference type="RefSeq" id="XP_017948434.1"/>
    </source>
</evidence>
<dbReference type="SUPFAM" id="SSF49899">
    <property type="entry name" value="Concanavalin A-like lectins/glucanases"/>
    <property type="match status" value="1"/>
</dbReference>
<dbReference type="InterPro" id="IPR000315">
    <property type="entry name" value="Znf_B-box"/>
</dbReference>
<dbReference type="InterPro" id="IPR027370">
    <property type="entry name" value="Znf-RING_euk"/>
</dbReference>
<dbReference type="RefSeq" id="XP_017948434.1">
    <property type="nucleotide sequence ID" value="XM_018092945.2"/>
</dbReference>
<dbReference type="Pfam" id="PF00622">
    <property type="entry name" value="SPRY"/>
    <property type="match status" value="1"/>
</dbReference>